<gene>
    <name evidence="2" type="ORF">SAMN05421630_108238</name>
</gene>
<dbReference type="STRING" id="530584.SAMN05421630_108238"/>
<accession>A0A1G6UV89</accession>
<evidence type="ECO:0000259" key="1">
    <source>
        <dbReference type="Pfam" id="PF02900"/>
    </source>
</evidence>
<dbReference type="Proteomes" id="UP000199494">
    <property type="component" value="Unassembled WGS sequence"/>
</dbReference>
<sequence length="222" mass="22946">MPELVPGSEDSTDEVRKACVAAAAELAASHPRWIAVAAGIGKAIEPSAVGSFRAYGADVRVALSAQPADASAPASLPLPALVAGWLRERAGATSVRVELVPGDADPSECVALGERLASDTSDDTALLVLGDGSTRHDLSAPGWFDERAVPFDTEVADVLERADHAALLNIDPALAAELGAGGRAPWQVLAGLAGAGGHWRGELRYSAAPRGVGYHVAFWERR</sequence>
<keyword evidence="2" id="KW-0560">Oxidoreductase</keyword>
<dbReference type="EMBL" id="FMZE01000008">
    <property type="protein sequence ID" value="SDD45262.1"/>
    <property type="molecule type" value="Genomic_DNA"/>
</dbReference>
<dbReference type="Pfam" id="PF02900">
    <property type="entry name" value="LigB"/>
    <property type="match status" value="1"/>
</dbReference>
<dbReference type="AlphaFoldDB" id="A0A1G6UV89"/>
<name>A0A1G6UV89_9PSEU</name>
<feature type="domain" description="Extradiol ring-cleavage dioxygenase class III enzyme subunit B" evidence="1">
    <location>
        <begin position="105"/>
        <end position="216"/>
    </location>
</feature>
<keyword evidence="3" id="KW-1185">Reference proteome</keyword>
<protein>
    <submittedName>
        <fullName evidence="2">Catalytic LigB subunit of aromatic ring-opening dioxygenase</fullName>
    </submittedName>
</protein>
<dbReference type="GO" id="GO:0008198">
    <property type="term" value="F:ferrous iron binding"/>
    <property type="evidence" value="ECO:0007669"/>
    <property type="project" value="InterPro"/>
</dbReference>
<dbReference type="InterPro" id="IPR004183">
    <property type="entry name" value="Xdiol_dOase_suB"/>
</dbReference>
<evidence type="ECO:0000313" key="3">
    <source>
        <dbReference type="Proteomes" id="UP000199494"/>
    </source>
</evidence>
<keyword evidence="2" id="KW-0223">Dioxygenase</keyword>
<dbReference type="Gene3D" id="3.40.830.10">
    <property type="entry name" value="LigB-like"/>
    <property type="match status" value="1"/>
</dbReference>
<dbReference type="GO" id="GO:0016702">
    <property type="term" value="F:oxidoreductase activity, acting on single donors with incorporation of molecular oxygen, incorporation of two atoms of oxygen"/>
    <property type="evidence" value="ECO:0007669"/>
    <property type="project" value="UniProtKB-ARBA"/>
</dbReference>
<dbReference type="SUPFAM" id="SSF53213">
    <property type="entry name" value="LigB-like"/>
    <property type="match status" value="1"/>
</dbReference>
<evidence type="ECO:0000313" key="2">
    <source>
        <dbReference type="EMBL" id="SDD45262.1"/>
    </source>
</evidence>
<proteinExistence type="predicted"/>
<reference evidence="2 3" key="1">
    <citation type="submission" date="2016-10" db="EMBL/GenBank/DDBJ databases">
        <authorList>
            <person name="de Groot N.N."/>
        </authorList>
    </citation>
    <scope>NUCLEOTIDE SEQUENCE [LARGE SCALE GENOMIC DNA]</scope>
    <source>
        <strain evidence="2 3">CGMCC 4.5506</strain>
    </source>
</reference>
<organism evidence="2 3">
    <name type="scientific">Prauserella marina</name>
    <dbReference type="NCBI Taxonomy" id="530584"/>
    <lineage>
        <taxon>Bacteria</taxon>
        <taxon>Bacillati</taxon>
        <taxon>Actinomycetota</taxon>
        <taxon>Actinomycetes</taxon>
        <taxon>Pseudonocardiales</taxon>
        <taxon>Pseudonocardiaceae</taxon>
        <taxon>Prauserella</taxon>
    </lineage>
</organism>